<sequence>MQQQPPTNGMNHQGIIQNPEGLWCYRCAICRDVFTSSQGLAGHQHKHKSQGTWIRGAPHEKFFCPATELPALYRQLGTRKSTPTVVRGQGRFYIPRPRNQVFYGPQRRRGRPRTVLYQPQQAMVLQVPRDVTRAPITPLLIQDQNLFANRPNQLVENSNITDQEELDLELRL</sequence>
<dbReference type="InParanoid" id="M1DW26"/>
<dbReference type="Proteomes" id="UP000011115">
    <property type="component" value="Unassembled WGS sequence"/>
</dbReference>
<dbReference type="Gramene" id="PGSC0003DMT400095335">
    <property type="protein sequence ID" value="PGSC0003DMT400095335"/>
    <property type="gene ID" value="PGSC0003DMG400044906"/>
</dbReference>
<dbReference type="STRING" id="4113.M1DW26"/>
<keyword evidence="1" id="KW-0863">Zinc-finger</keyword>
<dbReference type="PaxDb" id="4113-PGSC0003DMT400095335"/>
<dbReference type="PROSITE" id="PS00028">
    <property type="entry name" value="ZINC_FINGER_C2H2_1"/>
    <property type="match status" value="1"/>
</dbReference>
<dbReference type="AlphaFoldDB" id="M1DW26"/>
<keyword evidence="1" id="KW-0479">Metal-binding</keyword>
<reference evidence="3" key="2">
    <citation type="submission" date="2015-06" db="UniProtKB">
        <authorList>
            <consortium name="EnsemblPlants"/>
        </authorList>
    </citation>
    <scope>IDENTIFICATION</scope>
    <source>
        <strain evidence="3">DM1-3 516 R44</strain>
    </source>
</reference>
<dbReference type="PROSITE" id="PS50157">
    <property type="entry name" value="ZINC_FINGER_C2H2_2"/>
    <property type="match status" value="1"/>
</dbReference>
<name>M1DW26_SOLTU</name>
<dbReference type="InterPro" id="IPR013087">
    <property type="entry name" value="Znf_C2H2_type"/>
</dbReference>
<evidence type="ECO:0000256" key="1">
    <source>
        <dbReference type="PROSITE-ProRule" id="PRU00042"/>
    </source>
</evidence>
<dbReference type="eggNOG" id="ENOG502R85M">
    <property type="taxonomic scope" value="Eukaryota"/>
</dbReference>
<organism evidence="3 4">
    <name type="scientific">Solanum tuberosum</name>
    <name type="common">Potato</name>
    <dbReference type="NCBI Taxonomy" id="4113"/>
    <lineage>
        <taxon>Eukaryota</taxon>
        <taxon>Viridiplantae</taxon>
        <taxon>Streptophyta</taxon>
        <taxon>Embryophyta</taxon>
        <taxon>Tracheophyta</taxon>
        <taxon>Spermatophyta</taxon>
        <taxon>Magnoliopsida</taxon>
        <taxon>eudicotyledons</taxon>
        <taxon>Gunneridae</taxon>
        <taxon>Pentapetalae</taxon>
        <taxon>asterids</taxon>
        <taxon>lamiids</taxon>
        <taxon>Solanales</taxon>
        <taxon>Solanaceae</taxon>
        <taxon>Solanoideae</taxon>
        <taxon>Solaneae</taxon>
        <taxon>Solanum</taxon>
    </lineage>
</organism>
<dbReference type="HOGENOM" id="CLU_132921_0_0_1"/>
<proteinExistence type="predicted"/>
<keyword evidence="4" id="KW-1185">Reference proteome</keyword>
<evidence type="ECO:0000259" key="2">
    <source>
        <dbReference type="PROSITE" id="PS50157"/>
    </source>
</evidence>
<reference evidence="4" key="1">
    <citation type="journal article" date="2011" name="Nature">
        <title>Genome sequence and analysis of the tuber crop potato.</title>
        <authorList>
            <consortium name="The Potato Genome Sequencing Consortium"/>
        </authorList>
    </citation>
    <scope>NUCLEOTIDE SEQUENCE [LARGE SCALE GENOMIC DNA]</scope>
    <source>
        <strain evidence="4">cv. DM1-3 516 R44</strain>
    </source>
</reference>
<keyword evidence="1" id="KW-0862">Zinc</keyword>
<evidence type="ECO:0000313" key="4">
    <source>
        <dbReference type="Proteomes" id="UP000011115"/>
    </source>
</evidence>
<feature type="domain" description="C2H2-type" evidence="2">
    <location>
        <begin position="25"/>
        <end position="52"/>
    </location>
</feature>
<dbReference type="GO" id="GO:0008270">
    <property type="term" value="F:zinc ion binding"/>
    <property type="evidence" value="ECO:0007669"/>
    <property type="project" value="UniProtKB-KW"/>
</dbReference>
<dbReference type="EnsemblPlants" id="PGSC0003DMT400095335">
    <property type="protein sequence ID" value="PGSC0003DMT400095335"/>
    <property type="gene ID" value="PGSC0003DMG400044906"/>
</dbReference>
<evidence type="ECO:0000313" key="3">
    <source>
        <dbReference type="EnsemblPlants" id="PGSC0003DMT400095335"/>
    </source>
</evidence>
<accession>M1DW26</accession>
<protein>
    <recommendedName>
        <fullName evidence="2">C2H2-type domain-containing protein</fullName>
    </recommendedName>
</protein>